<comment type="caution">
    <text evidence="2">The sequence shown here is derived from an EMBL/GenBank/DDBJ whole genome shotgun (WGS) entry which is preliminary data.</text>
</comment>
<keyword evidence="1" id="KW-1133">Transmembrane helix</keyword>
<dbReference type="Proteomes" id="UP000022910">
    <property type="component" value="Unassembled WGS sequence"/>
</dbReference>
<dbReference type="HOGENOM" id="CLU_2559499_0_0_1"/>
<evidence type="ECO:0000313" key="2">
    <source>
        <dbReference type="EMBL" id="EXX74244.1"/>
    </source>
</evidence>
<sequence length="82" mass="9655">MPLIKKSLNIFKILFQLPPLLLLPYRICLNDGLMLMRRLLMSLQLFLIHLWILLPLKNMVGSEQRSETIVKKLNQSLANHFQ</sequence>
<keyword evidence="1" id="KW-0812">Transmembrane</keyword>
<evidence type="ECO:0000256" key="1">
    <source>
        <dbReference type="SAM" id="Phobius"/>
    </source>
</evidence>
<protein>
    <submittedName>
        <fullName evidence="2">Uncharacterized protein</fullName>
    </submittedName>
</protein>
<proteinExistence type="predicted"/>
<name>A0A015L3J3_RHIIW</name>
<gene>
    <name evidence="2" type="ORF">RirG_052920</name>
</gene>
<reference evidence="2 3" key="1">
    <citation type="submission" date="2014-02" db="EMBL/GenBank/DDBJ databases">
        <title>Single nucleus genome sequencing reveals high similarity among nuclei of an endomycorrhizal fungus.</title>
        <authorList>
            <person name="Lin K."/>
            <person name="Geurts R."/>
            <person name="Zhang Z."/>
            <person name="Limpens E."/>
            <person name="Saunders D.G."/>
            <person name="Mu D."/>
            <person name="Pang E."/>
            <person name="Cao H."/>
            <person name="Cha H."/>
            <person name="Lin T."/>
            <person name="Zhou Q."/>
            <person name="Shang Y."/>
            <person name="Li Y."/>
            <person name="Ivanov S."/>
            <person name="Sharma T."/>
            <person name="Velzen R.V."/>
            <person name="Ruijter N.D."/>
            <person name="Aanen D.K."/>
            <person name="Win J."/>
            <person name="Kamoun S."/>
            <person name="Bisseling T."/>
            <person name="Huang S."/>
        </authorList>
    </citation>
    <scope>NUCLEOTIDE SEQUENCE [LARGE SCALE GENOMIC DNA]</scope>
    <source>
        <strain evidence="3">DAOM197198w</strain>
    </source>
</reference>
<dbReference type="EMBL" id="JEMT01013084">
    <property type="protein sequence ID" value="EXX74244.1"/>
    <property type="molecule type" value="Genomic_DNA"/>
</dbReference>
<dbReference type="AlphaFoldDB" id="A0A015L3J3"/>
<organism evidence="2 3">
    <name type="scientific">Rhizophagus irregularis (strain DAOM 197198w)</name>
    <name type="common">Glomus intraradices</name>
    <dbReference type="NCBI Taxonomy" id="1432141"/>
    <lineage>
        <taxon>Eukaryota</taxon>
        <taxon>Fungi</taxon>
        <taxon>Fungi incertae sedis</taxon>
        <taxon>Mucoromycota</taxon>
        <taxon>Glomeromycotina</taxon>
        <taxon>Glomeromycetes</taxon>
        <taxon>Glomerales</taxon>
        <taxon>Glomeraceae</taxon>
        <taxon>Rhizophagus</taxon>
    </lineage>
</organism>
<keyword evidence="3" id="KW-1185">Reference proteome</keyword>
<feature type="transmembrane region" description="Helical" evidence="1">
    <location>
        <begin position="38"/>
        <end position="56"/>
    </location>
</feature>
<evidence type="ECO:0000313" key="3">
    <source>
        <dbReference type="Proteomes" id="UP000022910"/>
    </source>
</evidence>
<keyword evidence="1" id="KW-0472">Membrane</keyword>
<accession>A0A015L3J3</accession>